<dbReference type="GO" id="GO:0005829">
    <property type="term" value="C:cytosol"/>
    <property type="evidence" value="ECO:0007669"/>
    <property type="project" value="TreeGrafter"/>
</dbReference>
<name>A0A975C199_9CAUL</name>
<dbReference type="SMART" id="SM00448">
    <property type="entry name" value="REC"/>
    <property type="match status" value="1"/>
</dbReference>
<feature type="modified residue" description="4-aspartylphosphate" evidence="6">
    <location>
        <position position="55"/>
    </location>
</feature>
<dbReference type="GO" id="GO:0006355">
    <property type="term" value="P:regulation of DNA-templated transcription"/>
    <property type="evidence" value="ECO:0007669"/>
    <property type="project" value="InterPro"/>
</dbReference>
<keyword evidence="5" id="KW-0804">Transcription</keyword>
<dbReference type="FunFam" id="3.40.50.2300:FF:000001">
    <property type="entry name" value="DNA-binding response regulator PhoB"/>
    <property type="match status" value="1"/>
</dbReference>
<dbReference type="SUPFAM" id="SSF46894">
    <property type="entry name" value="C-terminal effector domain of the bipartite response regulators"/>
    <property type="match status" value="1"/>
</dbReference>
<dbReference type="GO" id="GO:0000976">
    <property type="term" value="F:transcription cis-regulatory region binding"/>
    <property type="evidence" value="ECO:0007669"/>
    <property type="project" value="TreeGrafter"/>
</dbReference>
<evidence type="ECO:0000256" key="2">
    <source>
        <dbReference type="ARBA" id="ARBA00023012"/>
    </source>
</evidence>
<dbReference type="PANTHER" id="PTHR48111">
    <property type="entry name" value="REGULATOR OF RPOS"/>
    <property type="match status" value="1"/>
</dbReference>
<sequence length="237" mass="26492">MDTPARILLVDDDRDIRVMLAEQLSDAGFQIDTAADGSQMRSAIAAHEPDIILLDLNLPREDGLKLCRDLRSDSAVPVIMLTARAEAVDRIVGLEMGADDYLTKPFEPRELIARIRSVLRRTRTLPTNLTPLEARAARINGWSFDFEQRLLHDPDGRVVVLSGAEYRLLKVLVEYANRVLSREQLISLGGVRQEDALDRAVDIQVSRLRQKFGAEGPVLIRTIRNEGYVLAANVVLT</sequence>
<keyword evidence="1 6" id="KW-0597">Phosphoprotein</keyword>
<dbReference type="InterPro" id="IPR001789">
    <property type="entry name" value="Sig_transdc_resp-reg_receiver"/>
</dbReference>
<dbReference type="SUPFAM" id="SSF52172">
    <property type="entry name" value="CheY-like"/>
    <property type="match status" value="1"/>
</dbReference>
<dbReference type="InterPro" id="IPR001867">
    <property type="entry name" value="OmpR/PhoB-type_DNA-bd"/>
</dbReference>
<evidence type="ECO:0000313" key="10">
    <source>
        <dbReference type="EMBL" id="QTC89940.1"/>
    </source>
</evidence>
<protein>
    <submittedName>
        <fullName evidence="10">Response regulator transcription factor</fullName>
    </submittedName>
</protein>
<evidence type="ECO:0000256" key="1">
    <source>
        <dbReference type="ARBA" id="ARBA00022553"/>
    </source>
</evidence>
<evidence type="ECO:0000256" key="7">
    <source>
        <dbReference type="PROSITE-ProRule" id="PRU01091"/>
    </source>
</evidence>
<evidence type="ECO:0000256" key="3">
    <source>
        <dbReference type="ARBA" id="ARBA00023015"/>
    </source>
</evidence>
<dbReference type="InterPro" id="IPR011006">
    <property type="entry name" value="CheY-like_superfamily"/>
</dbReference>
<organism evidence="10 11">
    <name type="scientific">Brevundimonas goettingensis</name>
    <dbReference type="NCBI Taxonomy" id="2774190"/>
    <lineage>
        <taxon>Bacteria</taxon>
        <taxon>Pseudomonadati</taxon>
        <taxon>Pseudomonadota</taxon>
        <taxon>Alphaproteobacteria</taxon>
        <taxon>Caulobacterales</taxon>
        <taxon>Caulobacteraceae</taxon>
        <taxon>Brevundimonas</taxon>
    </lineage>
</organism>
<keyword evidence="2" id="KW-0902">Two-component regulatory system</keyword>
<dbReference type="KEGG" id="bgoe:IFJ75_11615"/>
<dbReference type="Pfam" id="PF00072">
    <property type="entry name" value="Response_reg"/>
    <property type="match status" value="1"/>
</dbReference>
<dbReference type="EMBL" id="CP062222">
    <property type="protein sequence ID" value="QTC89940.1"/>
    <property type="molecule type" value="Genomic_DNA"/>
</dbReference>
<keyword evidence="3" id="KW-0805">Transcription regulation</keyword>
<dbReference type="InterPro" id="IPR039420">
    <property type="entry name" value="WalR-like"/>
</dbReference>
<dbReference type="Gene3D" id="6.10.250.690">
    <property type="match status" value="1"/>
</dbReference>
<dbReference type="PROSITE" id="PS51755">
    <property type="entry name" value="OMPR_PHOB"/>
    <property type="match status" value="1"/>
</dbReference>
<dbReference type="GO" id="GO:0000156">
    <property type="term" value="F:phosphorelay response regulator activity"/>
    <property type="evidence" value="ECO:0007669"/>
    <property type="project" value="TreeGrafter"/>
</dbReference>
<dbReference type="CDD" id="cd00383">
    <property type="entry name" value="trans_reg_C"/>
    <property type="match status" value="1"/>
</dbReference>
<dbReference type="RefSeq" id="WP_207868355.1">
    <property type="nucleotide sequence ID" value="NZ_CP062222.1"/>
</dbReference>
<evidence type="ECO:0000256" key="4">
    <source>
        <dbReference type="ARBA" id="ARBA00023125"/>
    </source>
</evidence>
<feature type="domain" description="OmpR/PhoB-type" evidence="9">
    <location>
        <begin position="134"/>
        <end position="232"/>
    </location>
</feature>
<dbReference type="AlphaFoldDB" id="A0A975C199"/>
<feature type="DNA-binding region" description="OmpR/PhoB-type" evidence="7">
    <location>
        <begin position="134"/>
        <end position="232"/>
    </location>
</feature>
<evidence type="ECO:0000256" key="6">
    <source>
        <dbReference type="PROSITE-ProRule" id="PRU00169"/>
    </source>
</evidence>
<proteinExistence type="predicted"/>
<evidence type="ECO:0000259" key="8">
    <source>
        <dbReference type="PROSITE" id="PS50110"/>
    </source>
</evidence>
<dbReference type="Gene3D" id="3.40.50.2300">
    <property type="match status" value="1"/>
</dbReference>
<gene>
    <name evidence="10" type="ORF">IFJ75_11615</name>
</gene>
<keyword evidence="11" id="KW-1185">Reference proteome</keyword>
<feature type="domain" description="Response regulatory" evidence="8">
    <location>
        <begin position="6"/>
        <end position="119"/>
    </location>
</feature>
<evidence type="ECO:0000313" key="11">
    <source>
        <dbReference type="Proteomes" id="UP000663918"/>
    </source>
</evidence>
<reference evidence="10" key="1">
    <citation type="submission" date="2020-09" db="EMBL/GenBank/DDBJ databases">
        <title>Brevundimonas sp. LVF2 isolated from a puddle in Goettingen, Germany.</title>
        <authorList>
            <person name="Friedrich I."/>
            <person name="Klassen A."/>
            <person name="Hannes N."/>
            <person name="Schneider D."/>
            <person name="Hertel R."/>
            <person name="Daniel R."/>
        </authorList>
    </citation>
    <scope>NUCLEOTIDE SEQUENCE</scope>
    <source>
        <strain evidence="10">LVF2</strain>
    </source>
</reference>
<evidence type="ECO:0000259" key="9">
    <source>
        <dbReference type="PROSITE" id="PS51755"/>
    </source>
</evidence>
<dbReference type="Gene3D" id="1.10.10.10">
    <property type="entry name" value="Winged helix-like DNA-binding domain superfamily/Winged helix DNA-binding domain"/>
    <property type="match status" value="1"/>
</dbReference>
<dbReference type="Pfam" id="PF00486">
    <property type="entry name" value="Trans_reg_C"/>
    <property type="match status" value="1"/>
</dbReference>
<dbReference type="SMART" id="SM00862">
    <property type="entry name" value="Trans_reg_C"/>
    <property type="match status" value="1"/>
</dbReference>
<evidence type="ECO:0000256" key="5">
    <source>
        <dbReference type="ARBA" id="ARBA00023163"/>
    </source>
</evidence>
<dbReference type="GO" id="GO:0032993">
    <property type="term" value="C:protein-DNA complex"/>
    <property type="evidence" value="ECO:0007669"/>
    <property type="project" value="TreeGrafter"/>
</dbReference>
<accession>A0A975C199</accession>
<dbReference type="PANTHER" id="PTHR48111:SF4">
    <property type="entry name" value="DNA-BINDING DUAL TRANSCRIPTIONAL REGULATOR OMPR"/>
    <property type="match status" value="1"/>
</dbReference>
<dbReference type="InterPro" id="IPR016032">
    <property type="entry name" value="Sig_transdc_resp-reg_C-effctor"/>
</dbReference>
<dbReference type="InterPro" id="IPR036388">
    <property type="entry name" value="WH-like_DNA-bd_sf"/>
</dbReference>
<keyword evidence="4 7" id="KW-0238">DNA-binding</keyword>
<dbReference type="PROSITE" id="PS50110">
    <property type="entry name" value="RESPONSE_REGULATORY"/>
    <property type="match status" value="1"/>
</dbReference>
<dbReference type="Proteomes" id="UP000663918">
    <property type="component" value="Chromosome"/>
</dbReference>